<dbReference type="GO" id="GO:0046513">
    <property type="term" value="P:ceramide biosynthetic process"/>
    <property type="evidence" value="ECO:0007669"/>
    <property type="project" value="TreeGrafter"/>
</dbReference>
<dbReference type="InterPro" id="IPR004839">
    <property type="entry name" value="Aminotransferase_I/II_large"/>
</dbReference>
<dbReference type="InterPro" id="IPR050087">
    <property type="entry name" value="AON_synthase_class-II"/>
</dbReference>
<dbReference type="EMBL" id="CAJNOC010002231">
    <property type="protein sequence ID" value="CAF0920585.1"/>
    <property type="molecule type" value="Genomic_DNA"/>
</dbReference>
<dbReference type="Proteomes" id="UP000663879">
    <property type="component" value="Unassembled WGS sequence"/>
</dbReference>
<sequence length="112" mass="12469">MGFIVYGNSNSPVVPAMLYMPTKVAFFNRLMLEKGIAVVTVGFPATPIAGGRVRFCISAAHTLEMLDRALEAIDECGYMNGVKISKLNPSRTFKQVLELDRQNNKKNLKFQK</sequence>
<keyword evidence="3" id="KW-0808">Transferase</keyword>
<evidence type="ECO:0000313" key="6">
    <source>
        <dbReference type="Proteomes" id="UP000663879"/>
    </source>
</evidence>
<dbReference type="GO" id="GO:0017059">
    <property type="term" value="C:serine palmitoyltransferase complex"/>
    <property type="evidence" value="ECO:0007669"/>
    <property type="project" value="TreeGrafter"/>
</dbReference>
<dbReference type="GO" id="GO:0030170">
    <property type="term" value="F:pyridoxal phosphate binding"/>
    <property type="evidence" value="ECO:0007669"/>
    <property type="project" value="InterPro"/>
</dbReference>
<accession>A0A814B190</accession>
<dbReference type="PANTHER" id="PTHR13693:SF3">
    <property type="entry name" value="LD36009P"/>
    <property type="match status" value="1"/>
</dbReference>
<evidence type="ECO:0000256" key="3">
    <source>
        <dbReference type="ARBA" id="ARBA00022679"/>
    </source>
</evidence>
<dbReference type="GO" id="GO:0046512">
    <property type="term" value="P:sphingosine biosynthetic process"/>
    <property type="evidence" value="ECO:0007669"/>
    <property type="project" value="TreeGrafter"/>
</dbReference>
<dbReference type="Pfam" id="PF00155">
    <property type="entry name" value="Aminotran_1_2"/>
    <property type="match status" value="1"/>
</dbReference>
<protein>
    <recommendedName>
        <fullName evidence="4">Aminotransferase class I/classII large domain-containing protein</fullName>
    </recommendedName>
</protein>
<keyword evidence="6" id="KW-1185">Reference proteome</keyword>
<comment type="similarity">
    <text evidence="2">Belongs to the class-II pyridoxal-phosphate-dependent aminotransferase family.</text>
</comment>
<dbReference type="GO" id="GO:0016020">
    <property type="term" value="C:membrane"/>
    <property type="evidence" value="ECO:0007669"/>
    <property type="project" value="GOC"/>
</dbReference>
<evidence type="ECO:0000256" key="2">
    <source>
        <dbReference type="ARBA" id="ARBA00008392"/>
    </source>
</evidence>
<dbReference type="OrthoDB" id="65434at2759"/>
<reference evidence="5" key="1">
    <citation type="submission" date="2021-02" db="EMBL/GenBank/DDBJ databases">
        <authorList>
            <person name="Nowell W R."/>
        </authorList>
    </citation>
    <scope>NUCLEOTIDE SEQUENCE</scope>
    <source>
        <strain evidence="5">Ploen Becks lab</strain>
    </source>
</reference>
<dbReference type="InterPro" id="IPR015422">
    <property type="entry name" value="PyrdxlP-dep_Trfase_small"/>
</dbReference>
<evidence type="ECO:0000259" key="4">
    <source>
        <dbReference type="Pfam" id="PF00155"/>
    </source>
</evidence>
<dbReference type="PANTHER" id="PTHR13693">
    <property type="entry name" value="CLASS II AMINOTRANSFERASE/8-AMINO-7-OXONONANOATE SYNTHASE"/>
    <property type="match status" value="1"/>
</dbReference>
<evidence type="ECO:0000256" key="1">
    <source>
        <dbReference type="ARBA" id="ARBA00001933"/>
    </source>
</evidence>
<dbReference type="InterPro" id="IPR015424">
    <property type="entry name" value="PyrdxlP-dep_Trfase"/>
</dbReference>
<comment type="caution">
    <text evidence="5">The sequence shown here is derived from an EMBL/GenBank/DDBJ whole genome shotgun (WGS) entry which is preliminary data.</text>
</comment>
<name>A0A814B190_9BILA</name>
<feature type="domain" description="Aminotransferase class I/classII large" evidence="4">
    <location>
        <begin position="7"/>
        <end position="73"/>
    </location>
</feature>
<proteinExistence type="inferred from homology"/>
<evidence type="ECO:0000313" key="5">
    <source>
        <dbReference type="EMBL" id="CAF0920585.1"/>
    </source>
</evidence>
<gene>
    <name evidence="5" type="ORF">OXX778_LOCUS12366</name>
</gene>
<dbReference type="SUPFAM" id="SSF53383">
    <property type="entry name" value="PLP-dependent transferases"/>
    <property type="match status" value="1"/>
</dbReference>
<organism evidence="5 6">
    <name type="scientific">Brachionus calyciflorus</name>
    <dbReference type="NCBI Taxonomy" id="104777"/>
    <lineage>
        <taxon>Eukaryota</taxon>
        <taxon>Metazoa</taxon>
        <taxon>Spiralia</taxon>
        <taxon>Gnathifera</taxon>
        <taxon>Rotifera</taxon>
        <taxon>Eurotatoria</taxon>
        <taxon>Monogononta</taxon>
        <taxon>Pseudotrocha</taxon>
        <taxon>Ploima</taxon>
        <taxon>Brachionidae</taxon>
        <taxon>Brachionus</taxon>
    </lineage>
</organism>
<dbReference type="GO" id="GO:0004758">
    <property type="term" value="F:serine C-palmitoyltransferase activity"/>
    <property type="evidence" value="ECO:0007669"/>
    <property type="project" value="TreeGrafter"/>
</dbReference>
<dbReference type="Gene3D" id="3.90.1150.10">
    <property type="entry name" value="Aspartate Aminotransferase, domain 1"/>
    <property type="match status" value="1"/>
</dbReference>
<comment type="cofactor">
    <cofactor evidence="1">
        <name>pyridoxal 5'-phosphate</name>
        <dbReference type="ChEBI" id="CHEBI:597326"/>
    </cofactor>
</comment>
<dbReference type="AlphaFoldDB" id="A0A814B190"/>